<comment type="caution">
    <text evidence="1">The sequence shown here is derived from an EMBL/GenBank/DDBJ whole genome shotgun (WGS) entry which is preliminary data.</text>
</comment>
<evidence type="ECO:0000313" key="2">
    <source>
        <dbReference type="Proteomes" id="UP000789702"/>
    </source>
</evidence>
<evidence type="ECO:0000313" key="1">
    <source>
        <dbReference type="EMBL" id="CAG8707005.1"/>
    </source>
</evidence>
<organism evidence="1 2">
    <name type="scientific">Dentiscutata heterogama</name>
    <dbReference type="NCBI Taxonomy" id="1316150"/>
    <lineage>
        <taxon>Eukaryota</taxon>
        <taxon>Fungi</taxon>
        <taxon>Fungi incertae sedis</taxon>
        <taxon>Mucoromycota</taxon>
        <taxon>Glomeromycotina</taxon>
        <taxon>Glomeromycetes</taxon>
        <taxon>Diversisporales</taxon>
        <taxon>Gigasporaceae</taxon>
        <taxon>Dentiscutata</taxon>
    </lineage>
</organism>
<keyword evidence="2" id="KW-1185">Reference proteome</keyword>
<dbReference type="EMBL" id="CAJVPU010028411">
    <property type="protein sequence ID" value="CAG8707005.1"/>
    <property type="molecule type" value="Genomic_DNA"/>
</dbReference>
<dbReference type="Proteomes" id="UP000789702">
    <property type="component" value="Unassembled WGS sequence"/>
</dbReference>
<protein>
    <submittedName>
        <fullName evidence="1">9248_t:CDS:1</fullName>
    </submittedName>
</protein>
<proteinExistence type="predicted"/>
<accession>A0ACA9PG29</accession>
<name>A0ACA9PG29_9GLOM</name>
<gene>
    <name evidence="1" type="ORF">DHETER_LOCUS12047</name>
</gene>
<feature type="non-terminal residue" evidence="1">
    <location>
        <position position="1"/>
    </location>
</feature>
<reference evidence="1" key="1">
    <citation type="submission" date="2021-06" db="EMBL/GenBank/DDBJ databases">
        <authorList>
            <person name="Kallberg Y."/>
            <person name="Tangrot J."/>
            <person name="Rosling A."/>
        </authorList>
    </citation>
    <scope>NUCLEOTIDE SEQUENCE</scope>
    <source>
        <strain evidence="1">IL203A</strain>
    </source>
</reference>
<sequence length="57" mass="6544">NICDNSADAYGSKDDFSHLDIHETQWMTNVGESRHQEDLINVVDKSPFVDVLEDMFD</sequence>
<feature type="non-terminal residue" evidence="1">
    <location>
        <position position="57"/>
    </location>
</feature>